<dbReference type="Proteomes" id="UP000183208">
    <property type="component" value="Unassembled WGS sequence"/>
</dbReference>
<dbReference type="AlphaFoldDB" id="A0A1H4PVB6"/>
<feature type="compositionally biased region" description="Basic and acidic residues" evidence="1">
    <location>
        <begin position="104"/>
        <end position="118"/>
    </location>
</feature>
<name>A0A1H4PVB6_9BRAD</name>
<gene>
    <name evidence="2" type="ORF">SAMN05444171_0686</name>
</gene>
<accession>A0A1H4PVB6</accession>
<protein>
    <submittedName>
        <fullName evidence="2">Uncharacterized protein</fullName>
    </submittedName>
</protein>
<evidence type="ECO:0000313" key="2">
    <source>
        <dbReference type="EMBL" id="SEC11261.1"/>
    </source>
</evidence>
<reference evidence="2 3" key="1">
    <citation type="submission" date="2016-10" db="EMBL/GenBank/DDBJ databases">
        <authorList>
            <person name="de Groot N.N."/>
        </authorList>
    </citation>
    <scope>NUCLEOTIDE SEQUENCE [LARGE SCALE GENOMIC DNA]</scope>
    <source>
        <strain evidence="2 3">GAS522</strain>
    </source>
</reference>
<organism evidence="2 3">
    <name type="scientific">Bradyrhizobium lablabi</name>
    <dbReference type="NCBI Taxonomy" id="722472"/>
    <lineage>
        <taxon>Bacteria</taxon>
        <taxon>Pseudomonadati</taxon>
        <taxon>Pseudomonadota</taxon>
        <taxon>Alphaproteobacteria</taxon>
        <taxon>Hyphomicrobiales</taxon>
        <taxon>Nitrobacteraceae</taxon>
        <taxon>Bradyrhizobium</taxon>
    </lineage>
</organism>
<evidence type="ECO:0000313" key="3">
    <source>
        <dbReference type="Proteomes" id="UP000183208"/>
    </source>
</evidence>
<sequence>MPSWSQNSPMPPRRPCCRRCGGVTPIWPPGCCGSIGRRSRHGCPNRCGPWRRPERWCRRANPTRRARNKAGACRPAFTSGPIAAGSSPAWRGCSDPKGRRRQATRPERPRRTGTRDEVADGGEQSGGPPRLRTATQAARPRFSDRVGSLPNSPRAALNLFGFAQTYSCLGHCITRGIGLRRQATILRLSGATLFEARDGSLSARPPRIPNSQPRPAIPRLFTQAVLLYKFAASSRIRKGAFS</sequence>
<proteinExistence type="predicted"/>
<feature type="region of interest" description="Disordered" evidence="1">
    <location>
        <begin position="68"/>
        <end position="149"/>
    </location>
</feature>
<evidence type="ECO:0000256" key="1">
    <source>
        <dbReference type="SAM" id="MobiDB-lite"/>
    </source>
</evidence>
<dbReference type="EMBL" id="FNTI01000001">
    <property type="protein sequence ID" value="SEC11261.1"/>
    <property type="molecule type" value="Genomic_DNA"/>
</dbReference>